<dbReference type="EMBL" id="JASCQP010000007">
    <property type="protein sequence ID" value="MDI5889821.1"/>
    <property type="molecule type" value="Genomic_DNA"/>
</dbReference>
<dbReference type="InterPro" id="IPR021233">
    <property type="entry name" value="DUF2783"/>
</dbReference>
<sequence>MPRLELTPNFTDPDAFYAALTEVHRERSEEASERINARLILLLANHVGDQRVLEEALAIAGQAVEPAPAQGSSAQQEQR</sequence>
<reference evidence="1 2" key="1">
    <citation type="submission" date="2023-04" db="EMBL/GenBank/DDBJ databases">
        <title>Halomonas strains isolated from rhizosphere soil.</title>
        <authorList>
            <person name="Xu L."/>
            <person name="Sun J.-Q."/>
        </authorList>
    </citation>
    <scope>NUCLEOTIDE SEQUENCE [LARGE SCALE GENOMIC DNA]</scope>
    <source>
        <strain evidence="1 2">LR5S20</strain>
    </source>
</reference>
<evidence type="ECO:0000313" key="2">
    <source>
        <dbReference type="Proteomes" id="UP001225957"/>
    </source>
</evidence>
<dbReference type="Proteomes" id="UP001225957">
    <property type="component" value="Unassembled WGS sequence"/>
</dbReference>
<name>A0ABT6UVA5_9GAMM</name>
<organism evidence="1 2">
    <name type="scientific">Halomonas rhizosphaerae</name>
    <dbReference type="NCBI Taxonomy" id="3043296"/>
    <lineage>
        <taxon>Bacteria</taxon>
        <taxon>Pseudomonadati</taxon>
        <taxon>Pseudomonadota</taxon>
        <taxon>Gammaproteobacteria</taxon>
        <taxon>Oceanospirillales</taxon>
        <taxon>Halomonadaceae</taxon>
        <taxon>Halomonas</taxon>
    </lineage>
</organism>
<comment type="caution">
    <text evidence="1">The sequence shown here is derived from an EMBL/GenBank/DDBJ whole genome shotgun (WGS) entry which is preliminary data.</text>
</comment>
<evidence type="ECO:0000313" key="1">
    <source>
        <dbReference type="EMBL" id="MDI5889821.1"/>
    </source>
</evidence>
<dbReference type="Pfam" id="PF10932">
    <property type="entry name" value="DUF2783"/>
    <property type="match status" value="1"/>
</dbReference>
<keyword evidence="2" id="KW-1185">Reference proteome</keyword>
<gene>
    <name evidence="1" type="ORF">QLQ83_01780</name>
</gene>
<dbReference type="RefSeq" id="WP_282733862.1">
    <property type="nucleotide sequence ID" value="NZ_JASCQP010000007.1"/>
</dbReference>
<accession>A0ABT6UVA5</accession>
<proteinExistence type="predicted"/>
<protein>
    <submittedName>
        <fullName evidence="1">DUF2783 domain-containing protein</fullName>
    </submittedName>
</protein>